<dbReference type="CDD" id="cd22921">
    <property type="entry name" value="HFD_CENP-X"/>
    <property type="match status" value="1"/>
</dbReference>
<keyword evidence="5" id="KW-0234">DNA repair</keyword>
<dbReference type="GO" id="GO:0071821">
    <property type="term" value="C:FANCM-MHF complex"/>
    <property type="evidence" value="ECO:0007669"/>
    <property type="project" value="TreeGrafter"/>
</dbReference>
<feature type="compositionally biased region" description="Basic and acidic residues" evidence="7">
    <location>
        <begin position="233"/>
        <end position="242"/>
    </location>
</feature>
<dbReference type="AlphaFoldDB" id="A0A3D8SV91"/>
<organism evidence="8 9">
    <name type="scientific">Aspergillus mulundensis</name>
    <dbReference type="NCBI Taxonomy" id="1810919"/>
    <lineage>
        <taxon>Eukaryota</taxon>
        <taxon>Fungi</taxon>
        <taxon>Dikarya</taxon>
        <taxon>Ascomycota</taxon>
        <taxon>Pezizomycotina</taxon>
        <taxon>Eurotiomycetes</taxon>
        <taxon>Eurotiomycetidae</taxon>
        <taxon>Eurotiales</taxon>
        <taxon>Aspergillaceae</taxon>
        <taxon>Aspergillus</taxon>
        <taxon>Aspergillus subgen. Nidulantes</taxon>
    </lineage>
</organism>
<dbReference type="GO" id="GO:0046982">
    <property type="term" value="F:protein heterodimerization activity"/>
    <property type="evidence" value="ECO:0007669"/>
    <property type="project" value="InterPro"/>
</dbReference>
<evidence type="ECO:0000256" key="3">
    <source>
        <dbReference type="ARBA" id="ARBA00022763"/>
    </source>
</evidence>
<keyword evidence="3" id="KW-0227">DNA damage</keyword>
<proteinExistence type="inferred from homology"/>
<evidence type="ECO:0000256" key="7">
    <source>
        <dbReference type="SAM" id="MobiDB-lite"/>
    </source>
</evidence>
<dbReference type="Proteomes" id="UP000256690">
    <property type="component" value="Unassembled WGS sequence"/>
</dbReference>
<evidence type="ECO:0000313" key="8">
    <source>
        <dbReference type="EMBL" id="RDW90237.1"/>
    </source>
</evidence>
<dbReference type="InterPro" id="IPR043472">
    <property type="entry name" value="Macro_dom-like"/>
</dbReference>
<keyword evidence="4" id="KW-0238">DNA-binding</keyword>
<dbReference type="PANTHER" id="PTHR28680">
    <property type="entry name" value="CENTROMERE PROTEIN X"/>
    <property type="match status" value="1"/>
</dbReference>
<dbReference type="PANTHER" id="PTHR28680:SF1">
    <property type="entry name" value="CENTROMERE PROTEIN X"/>
    <property type="match status" value="1"/>
</dbReference>
<dbReference type="SUPFAM" id="SSF52949">
    <property type="entry name" value="Macro domain-like"/>
    <property type="match status" value="1"/>
</dbReference>
<gene>
    <name evidence="8" type="ORF">DSM5745_02012</name>
</gene>
<dbReference type="GO" id="GO:0051382">
    <property type="term" value="P:kinetochore assembly"/>
    <property type="evidence" value="ECO:0007669"/>
    <property type="project" value="InterPro"/>
</dbReference>
<dbReference type="RefSeq" id="XP_026607191.1">
    <property type="nucleotide sequence ID" value="XM_026744028.1"/>
</dbReference>
<evidence type="ECO:0000256" key="5">
    <source>
        <dbReference type="ARBA" id="ARBA00023204"/>
    </source>
</evidence>
<dbReference type="Pfam" id="PF09415">
    <property type="entry name" value="CENP-X"/>
    <property type="match status" value="1"/>
</dbReference>
<accession>A0A3D8SV91</accession>
<feature type="region of interest" description="Disordered" evidence="7">
    <location>
        <begin position="233"/>
        <end position="356"/>
    </location>
</feature>
<dbReference type="OrthoDB" id="2155246at2759"/>
<evidence type="ECO:0000256" key="1">
    <source>
        <dbReference type="ARBA" id="ARBA00004123"/>
    </source>
</evidence>
<dbReference type="InterPro" id="IPR009072">
    <property type="entry name" value="Histone-fold"/>
</dbReference>
<evidence type="ECO:0000313" key="9">
    <source>
        <dbReference type="Proteomes" id="UP000256690"/>
    </source>
</evidence>
<name>A0A3D8SV91_9EURO</name>
<comment type="similarity">
    <text evidence="2">Belongs to the CENP-X/MHF2 family.</text>
</comment>
<protein>
    <submittedName>
        <fullName evidence="8">Uncharacterized protein</fullName>
    </submittedName>
</protein>
<dbReference type="GeneID" id="38112382"/>
<reference evidence="8 9" key="1">
    <citation type="journal article" date="2018" name="IMA Fungus">
        <title>IMA Genome-F 9: Draft genome sequence of Annulohypoxylon stygium, Aspergillus mulundensis, Berkeleyomyces basicola (syn. Thielaviopsis basicola), Ceratocystis smalleyi, two Cercospora beticola strains, Coleophoma cylindrospora, Fusarium fracticaudum, Phialophora cf. hyalina, and Morchella septimelata.</title>
        <authorList>
            <person name="Wingfield B.D."/>
            <person name="Bills G.F."/>
            <person name="Dong Y."/>
            <person name="Huang W."/>
            <person name="Nel W.J."/>
            <person name="Swalarsk-Parry B.S."/>
            <person name="Vaghefi N."/>
            <person name="Wilken P.M."/>
            <person name="An Z."/>
            <person name="de Beer Z.W."/>
            <person name="De Vos L."/>
            <person name="Chen L."/>
            <person name="Duong T.A."/>
            <person name="Gao Y."/>
            <person name="Hammerbacher A."/>
            <person name="Kikkert J.R."/>
            <person name="Li Y."/>
            <person name="Li H."/>
            <person name="Li K."/>
            <person name="Li Q."/>
            <person name="Liu X."/>
            <person name="Ma X."/>
            <person name="Naidoo K."/>
            <person name="Pethybridge S.J."/>
            <person name="Sun J."/>
            <person name="Steenkamp E.T."/>
            <person name="van der Nest M.A."/>
            <person name="van Wyk S."/>
            <person name="Wingfield M.J."/>
            <person name="Xiong C."/>
            <person name="Yue Q."/>
            <person name="Zhang X."/>
        </authorList>
    </citation>
    <scope>NUCLEOTIDE SEQUENCE [LARGE SCALE GENOMIC DNA]</scope>
    <source>
        <strain evidence="8 9">DSM 5745</strain>
    </source>
</reference>
<sequence>MSSASRAIINTPNLSQPRIRTKRYTTMQQGAKMNTKPIVSKITETEGDLFDAPDGTALIHACNCIGSWGAGIARVFRTKYPAAYRIYESHCRAYIKDPQYRNISASAATSSTNQLATRNTRLPEATTLIIPPQRRDYERPRGRKHWIICLFTSRGFGRGVSGVDVILQNTELAVADLKEQLDELEERELGPEDVGITELRACRFNSGLFGVKWALTKRILEESGLEILVVRPPSEEGERTSIEYKAMPPERQPAQKRRTLPFKPPSRAAGSASTTTAGTSKAKAKPTAKVTKPGTKAKKTTATTSSSKPKPAKASSSRQKPSPSPAGSETDSDPGSASDDSDRDSPNASASDDENEANYILAEITHVEPEHEDVLSAEPLIPSKLLTKLVHHHFRNEKTKIAKDANAVVAKYIDVFVREAVARATHERVEAQGGAAGGGGIGDGFLEVEDLEKMAPQLAMDF</sequence>
<dbReference type="GO" id="GO:0000712">
    <property type="term" value="P:resolution of meiotic recombination intermediates"/>
    <property type="evidence" value="ECO:0007669"/>
    <property type="project" value="TreeGrafter"/>
</dbReference>
<dbReference type="Gene3D" id="3.40.220.10">
    <property type="entry name" value="Leucine Aminopeptidase, subunit E, domain 1"/>
    <property type="match status" value="1"/>
</dbReference>
<evidence type="ECO:0000256" key="6">
    <source>
        <dbReference type="ARBA" id="ARBA00023242"/>
    </source>
</evidence>
<dbReference type="GO" id="GO:0006281">
    <property type="term" value="P:DNA repair"/>
    <property type="evidence" value="ECO:0007669"/>
    <property type="project" value="UniProtKB-KW"/>
</dbReference>
<dbReference type="GO" id="GO:0031297">
    <property type="term" value="P:replication fork processing"/>
    <property type="evidence" value="ECO:0007669"/>
    <property type="project" value="TreeGrafter"/>
</dbReference>
<dbReference type="Gene3D" id="1.10.20.10">
    <property type="entry name" value="Histone, subunit A"/>
    <property type="match status" value="1"/>
</dbReference>
<keyword evidence="6" id="KW-0539">Nucleus</keyword>
<evidence type="ECO:0000256" key="2">
    <source>
        <dbReference type="ARBA" id="ARBA00009359"/>
    </source>
</evidence>
<comment type="caution">
    <text evidence="8">The sequence shown here is derived from an EMBL/GenBank/DDBJ whole genome shotgun (WGS) entry which is preliminary data.</text>
</comment>
<dbReference type="EMBL" id="PVWQ01000002">
    <property type="protein sequence ID" value="RDW90237.1"/>
    <property type="molecule type" value="Genomic_DNA"/>
</dbReference>
<evidence type="ECO:0000256" key="4">
    <source>
        <dbReference type="ARBA" id="ARBA00023125"/>
    </source>
</evidence>
<dbReference type="InterPro" id="IPR018552">
    <property type="entry name" value="CENP-X"/>
</dbReference>
<dbReference type="GO" id="GO:0003677">
    <property type="term" value="F:DNA binding"/>
    <property type="evidence" value="ECO:0007669"/>
    <property type="project" value="UniProtKB-KW"/>
</dbReference>
<feature type="compositionally biased region" description="Low complexity" evidence="7">
    <location>
        <begin position="265"/>
        <end position="321"/>
    </location>
</feature>
<comment type="subcellular location">
    <subcellularLocation>
        <location evidence="1">Nucleus</location>
    </subcellularLocation>
</comment>
<keyword evidence="9" id="KW-1185">Reference proteome</keyword>